<feature type="transmembrane region" description="Helical" evidence="2">
    <location>
        <begin position="36"/>
        <end position="62"/>
    </location>
</feature>
<evidence type="ECO:0000313" key="3">
    <source>
        <dbReference type="EMBL" id="RCK39072.1"/>
    </source>
</evidence>
<evidence type="ECO:0000256" key="2">
    <source>
        <dbReference type="SAM" id="Phobius"/>
    </source>
</evidence>
<evidence type="ECO:0000313" key="4">
    <source>
        <dbReference type="Proteomes" id="UP000253226"/>
    </source>
</evidence>
<organism evidence="3 4">
    <name type="scientific">Thalassospira profundimaris</name>
    <dbReference type="NCBI Taxonomy" id="502049"/>
    <lineage>
        <taxon>Bacteria</taxon>
        <taxon>Pseudomonadati</taxon>
        <taxon>Pseudomonadota</taxon>
        <taxon>Alphaproteobacteria</taxon>
        <taxon>Rhodospirillales</taxon>
        <taxon>Thalassospiraceae</taxon>
        <taxon>Thalassospira</taxon>
    </lineage>
</organism>
<dbReference type="Proteomes" id="UP000253226">
    <property type="component" value="Unassembled WGS sequence"/>
</dbReference>
<name>A0A367WEZ3_9PROT</name>
<evidence type="ECO:0000256" key="1">
    <source>
        <dbReference type="SAM" id="MobiDB-lite"/>
    </source>
</evidence>
<keyword evidence="2" id="KW-1133">Transmembrane helix</keyword>
<feature type="transmembrane region" description="Helical" evidence="2">
    <location>
        <begin position="68"/>
        <end position="95"/>
    </location>
</feature>
<keyword evidence="2" id="KW-0812">Transmembrane</keyword>
<sequence length="116" mass="12876">MTGMENNTDPNSEDAVRNSKAAREARSIVRFMIEHTAYGGFGALVFGCLVLFFDIGGIYSLAMSSRDAPIFIFLLFFGLFITFGGISLGIGIMNLGGFSDDDRYRDERTSHRNRDD</sequence>
<gene>
    <name evidence="3" type="ORF">TH19_04605</name>
</gene>
<feature type="compositionally biased region" description="Basic and acidic residues" evidence="1">
    <location>
        <begin position="100"/>
        <end position="116"/>
    </location>
</feature>
<accession>A0A367WEZ3</accession>
<keyword evidence="2" id="KW-0472">Membrane</keyword>
<dbReference type="AlphaFoldDB" id="A0A367WEZ3"/>
<feature type="region of interest" description="Disordered" evidence="1">
    <location>
        <begin position="96"/>
        <end position="116"/>
    </location>
</feature>
<proteinExistence type="predicted"/>
<dbReference type="EMBL" id="JPWF01000002">
    <property type="protein sequence ID" value="RCK39072.1"/>
    <property type="molecule type" value="Genomic_DNA"/>
</dbReference>
<comment type="caution">
    <text evidence="3">The sequence shown here is derived from an EMBL/GenBank/DDBJ whole genome shotgun (WGS) entry which is preliminary data.</text>
</comment>
<reference evidence="3 4" key="1">
    <citation type="submission" date="2014-07" db="EMBL/GenBank/DDBJ databases">
        <title>Draft genome sequence of Thalassospira profundimaris 35.</title>
        <authorList>
            <person name="Lai Q."/>
            <person name="Shao Z."/>
        </authorList>
    </citation>
    <scope>NUCLEOTIDE SEQUENCE [LARGE SCALE GENOMIC DNA]</scope>
    <source>
        <strain evidence="3 4">35</strain>
    </source>
</reference>
<protein>
    <submittedName>
        <fullName evidence="3">Uncharacterized protein</fullName>
    </submittedName>
</protein>
<dbReference type="RefSeq" id="WP_258547825.1">
    <property type="nucleotide sequence ID" value="NZ_JPWF01000002.1"/>
</dbReference>